<feature type="transmembrane region" description="Helical" evidence="6">
    <location>
        <begin position="72"/>
        <end position="91"/>
    </location>
</feature>
<feature type="transmembrane region" description="Helical" evidence="6">
    <location>
        <begin position="212"/>
        <end position="232"/>
    </location>
</feature>
<evidence type="ECO:0000256" key="3">
    <source>
        <dbReference type="ARBA" id="ARBA00022692"/>
    </source>
</evidence>
<evidence type="ECO:0000256" key="2">
    <source>
        <dbReference type="ARBA" id="ARBA00022475"/>
    </source>
</evidence>
<dbReference type="Pfam" id="PF03706">
    <property type="entry name" value="LPG_synthase_TM"/>
    <property type="match status" value="1"/>
</dbReference>
<evidence type="ECO:0000313" key="8">
    <source>
        <dbReference type="Proteomes" id="UP000809243"/>
    </source>
</evidence>
<feature type="transmembrane region" description="Helical" evidence="6">
    <location>
        <begin position="111"/>
        <end position="137"/>
    </location>
</feature>
<evidence type="ECO:0000256" key="1">
    <source>
        <dbReference type="ARBA" id="ARBA00004651"/>
    </source>
</evidence>
<keyword evidence="2" id="KW-1003">Cell membrane</keyword>
<keyword evidence="5 6" id="KW-0472">Membrane</keyword>
<keyword evidence="4 6" id="KW-1133">Transmembrane helix</keyword>
<evidence type="ECO:0000313" key="7">
    <source>
        <dbReference type="EMBL" id="MBN2067932.1"/>
    </source>
</evidence>
<dbReference type="InterPro" id="IPR022791">
    <property type="entry name" value="L-PG_synthase/AglD"/>
</dbReference>
<comment type="subcellular location">
    <subcellularLocation>
        <location evidence="1">Cell membrane</location>
        <topology evidence="1">Multi-pass membrane protein</topology>
    </subcellularLocation>
</comment>
<evidence type="ECO:0000256" key="6">
    <source>
        <dbReference type="SAM" id="Phobius"/>
    </source>
</evidence>
<dbReference type="EMBL" id="JAFGDB010000100">
    <property type="protein sequence ID" value="MBN2067932.1"/>
    <property type="molecule type" value="Genomic_DNA"/>
</dbReference>
<feature type="transmembrane region" description="Helical" evidence="6">
    <location>
        <begin position="291"/>
        <end position="318"/>
    </location>
</feature>
<dbReference type="GO" id="GO:0005886">
    <property type="term" value="C:plasma membrane"/>
    <property type="evidence" value="ECO:0007669"/>
    <property type="project" value="UniProtKB-SubCell"/>
</dbReference>
<feature type="transmembrane region" description="Helical" evidence="6">
    <location>
        <begin position="38"/>
        <end position="60"/>
    </location>
</feature>
<evidence type="ECO:0000256" key="4">
    <source>
        <dbReference type="ARBA" id="ARBA00022989"/>
    </source>
</evidence>
<dbReference type="Proteomes" id="UP000809243">
    <property type="component" value="Unassembled WGS sequence"/>
</dbReference>
<reference evidence="7" key="1">
    <citation type="submission" date="2021-01" db="EMBL/GenBank/DDBJ databases">
        <title>Active Sulfur Cycling in an Early Earth Analoge.</title>
        <authorList>
            <person name="Hahn C.R."/>
            <person name="Youssef N.H."/>
            <person name="Elshahed M."/>
        </authorList>
    </citation>
    <scope>NUCLEOTIDE SEQUENCE</scope>
    <source>
        <strain evidence="7">Zod_Metabat.1151</strain>
    </source>
</reference>
<gene>
    <name evidence="7" type="ORF">JW744_05685</name>
</gene>
<organism evidence="7 8">
    <name type="scientific">Candidatus Iainarchaeum sp</name>
    <dbReference type="NCBI Taxonomy" id="3101447"/>
    <lineage>
        <taxon>Archaea</taxon>
        <taxon>Candidatus Iainarchaeota</taxon>
        <taxon>Candidatus Iainarchaeia</taxon>
        <taxon>Candidatus Iainarchaeales</taxon>
        <taxon>Candidatus Iainarchaeaceae</taxon>
        <taxon>Candidatus Iainarchaeum</taxon>
    </lineage>
</organism>
<evidence type="ECO:0000256" key="5">
    <source>
        <dbReference type="ARBA" id="ARBA00023136"/>
    </source>
</evidence>
<dbReference type="AlphaFoldDB" id="A0A938YTQ0"/>
<proteinExistence type="predicted"/>
<comment type="caution">
    <text evidence="7">The sequence shown here is derived from an EMBL/GenBank/DDBJ whole genome shotgun (WGS) entry which is preliminary data.</text>
</comment>
<feature type="transmembrane region" description="Helical" evidence="6">
    <location>
        <begin position="238"/>
        <end position="256"/>
    </location>
</feature>
<sequence>MQRQIKAAFILLLAVAALLSSLAYLTNAFHSLGSSDPLLFGFASFLFISSILAWLFSWALLLKSESLGLGRILLLGFSCVFAALTPIQIGAEALRSIKLKEAGLVSYRQSISASMVVKGLKFLMIFLVASAAFFASLLNPELELWLKAAMLSGFAVVAIAAMLFLLPLKHSVGLKIAGLFKSMSRFFRPFGKLSEYFIHYSGFLRGLSLEKLAAVTMLAFLSLLLEFLAFLFCFHSANTVIPLYSAVTLFSILVILERTPFLPRGILAVEAVGFIFLSLKSFTSVELSPASIAAVIIIFDVIRLVIPTILSLLAYSLFFSKKGRP</sequence>
<keyword evidence="3 6" id="KW-0812">Transmembrane</keyword>
<accession>A0A938YTQ0</accession>
<name>A0A938YTQ0_9ARCH</name>
<feature type="transmembrane region" description="Helical" evidence="6">
    <location>
        <begin position="144"/>
        <end position="166"/>
    </location>
</feature>
<protein>
    <submittedName>
        <fullName evidence="7">Flippase-like domain-containing protein</fullName>
    </submittedName>
</protein>